<dbReference type="Pfam" id="PF00732">
    <property type="entry name" value="GMC_oxred_N"/>
    <property type="match status" value="1"/>
</dbReference>
<comment type="cofactor">
    <cofactor evidence="1">
        <name>FAD</name>
        <dbReference type="ChEBI" id="CHEBI:57692"/>
    </cofactor>
</comment>
<accession>A0ABS8CMR2</accession>
<dbReference type="EMBL" id="JACDXX010000008">
    <property type="protein sequence ID" value="MCB5410458.1"/>
    <property type="molecule type" value="Genomic_DNA"/>
</dbReference>
<dbReference type="Gene3D" id="3.50.50.60">
    <property type="entry name" value="FAD/NAD(P)-binding domain"/>
    <property type="match status" value="2"/>
</dbReference>
<protein>
    <submittedName>
        <fullName evidence="8">GMC family oxidoreductase</fullName>
    </submittedName>
</protein>
<evidence type="ECO:0000259" key="6">
    <source>
        <dbReference type="Pfam" id="PF00732"/>
    </source>
</evidence>
<dbReference type="Pfam" id="PF13450">
    <property type="entry name" value="NAD_binding_8"/>
    <property type="match status" value="1"/>
</dbReference>
<feature type="domain" description="Glucose-methanol-choline oxidoreductase N-terminal" evidence="6">
    <location>
        <begin position="77"/>
        <end position="293"/>
    </location>
</feature>
<keyword evidence="3" id="KW-0285">Flavoprotein</keyword>
<dbReference type="SUPFAM" id="SSF51905">
    <property type="entry name" value="FAD/NAD(P)-binding domain"/>
    <property type="match status" value="1"/>
</dbReference>
<keyword evidence="4" id="KW-0274">FAD</keyword>
<evidence type="ECO:0000256" key="3">
    <source>
        <dbReference type="ARBA" id="ARBA00022630"/>
    </source>
</evidence>
<organism evidence="8 9">
    <name type="scientific">Pseudogemmobacter faecipullorum</name>
    <dbReference type="NCBI Taxonomy" id="2755041"/>
    <lineage>
        <taxon>Bacteria</taxon>
        <taxon>Pseudomonadati</taxon>
        <taxon>Pseudomonadota</taxon>
        <taxon>Alphaproteobacteria</taxon>
        <taxon>Rhodobacterales</taxon>
        <taxon>Paracoccaceae</taxon>
        <taxon>Pseudogemmobacter</taxon>
    </lineage>
</organism>
<dbReference type="InterPro" id="IPR036188">
    <property type="entry name" value="FAD/NAD-bd_sf"/>
</dbReference>
<evidence type="ECO:0000256" key="2">
    <source>
        <dbReference type="ARBA" id="ARBA00010790"/>
    </source>
</evidence>
<evidence type="ECO:0000313" key="9">
    <source>
        <dbReference type="Proteomes" id="UP001198571"/>
    </source>
</evidence>
<dbReference type="RefSeq" id="WP_226935376.1">
    <property type="nucleotide sequence ID" value="NZ_JACDXX010000008.1"/>
</dbReference>
<evidence type="ECO:0000259" key="7">
    <source>
        <dbReference type="Pfam" id="PF05199"/>
    </source>
</evidence>
<dbReference type="InterPro" id="IPR000172">
    <property type="entry name" value="GMC_OxRdtase_N"/>
</dbReference>
<dbReference type="Proteomes" id="UP001198571">
    <property type="component" value="Unassembled WGS sequence"/>
</dbReference>
<dbReference type="Pfam" id="PF05199">
    <property type="entry name" value="GMC_oxred_C"/>
    <property type="match status" value="1"/>
</dbReference>
<proteinExistence type="inferred from homology"/>
<dbReference type="InterPro" id="IPR007867">
    <property type="entry name" value="GMC_OxRtase_C"/>
</dbReference>
<evidence type="ECO:0000256" key="4">
    <source>
        <dbReference type="ARBA" id="ARBA00022827"/>
    </source>
</evidence>
<keyword evidence="9" id="KW-1185">Reference proteome</keyword>
<dbReference type="PANTHER" id="PTHR42784:SF1">
    <property type="entry name" value="PYRANOSE 2-OXIDASE"/>
    <property type="match status" value="1"/>
</dbReference>
<comment type="caution">
    <text evidence="8">The sequence shown here is derived from an EMBL/GenBank/DDBJ whole genome shotgun (WGS) entry which is preliminary data.</text>
</comment>
<comment type="similarity">
    <text evidence="2">Belongs to the GMC oxidoreductase family.</text>
</comment>
<evidence type="ECO:0000256" key="5">
    <source>
        <dbReference type="ARBA" id="ARBA00023002"/>
    </source>
</evidence>
<dbReference type="InterPro" id="IPR012132">
    <property type="entry name" value="GMC_OxRdtase"/>
</dbReference>
<dbReference type="PANTHER" id="PTHR42784">
    <property type="entry name" value="PYRANOSE 2-OXIDASE"/>
    <property type="match status" value="1"/>
</dbReference>
<feature type="domain" description="Glucose-methanol-choline oxidoreductase C-terminal" evidence="7">
    <location>
        <begin position="442"/>
        <end position="499"/>
    </location>
</feature>
<sequence>MPDFDCVIIGSGIGGGTAARALGEAGHKVLVLEAGEAGSRGDTSQLSLAEDPEERLQNGAWPDRVEAEVEGRSGSFHAPLGCGIGGTSVFYAATLERPSADEIGPIEGGISPGWPLSWPDLAPWYDEAQRRFQVCGSPDPLDPRPCPALRPPPALSASDQRVIRRLEANGMHPYRLHSGTACLPGCQSCYGRKCPLACKMDGRSAGIEPALATGNVRLLTRAAVTRFEAGADQISGVDYQHQGKSHRVSARHVILAAGAYASPGLLRASVSQAWPQGIGNRHDLVGRRLMFHYSQRFMVWPGRAGTAEISKTLAFRDFYRFEGQRLGMVQSMGIKISFGEMLHFLRMGALGRGWHSPLIRQSLRIPAWLISQLLGNAALFDGQMEDFPSLENRLLFSPEAPRRIAFHYSVPPEAHARRAQFRRQIRRAFRGMRPVFLSDLAEPNLGHPCGTLGMGHSPETSVTDARGRIHGMKNLWIADASAFATSMAVNPSLTIAALALRQARAISETLSREQKTG</sequence>
<name>A0ABS8CMR2_9RHOB</name>
<evidence type="ECO:0000313" key="8">
    <source>
        <dbReference type="EMBL" id="MCB5410458.1"/>
    </source>
</evidence>
<keyword evidence="5" id="KW-0560">Oxidoreductase</keyword>
<evidence type="ECO:0000256" key="1">
    <source>
        <dbReference type="ARBA" id="ARBA00001974"/>
    </source>
</evidence>
<dbReference type="PIRSF" id="PIRSF000137">
    <property type="entry name" value="Alcohol_oxidase"/>
    <property type="match status" value="1"/>
</dbReference>
<reference evidence="8 9" key="1">
    <citation type="submission" date="2020-07" db="EMBL/GenBank/DDBJ databases">
        <title>Pseudogemmobacter sp. nov., isolated from poultry manure in Taiwan.</title>
        <authorList>
            <person name="Lin S.-Y."/>
            <person name="Tang Y.-S."/>
            <person name="Young C.-C."/>
        </authorList>
    </citation>
    <scope>NUCLEOTIDE SEQUENCE [LARGE SCALE GENOMIC DNA]</scope>
    <source>
        <strain evidence="8 9">CC-YST710</strain>
    </source>
</reference>
<gene>
    <name evidence="8" type="ORF">H0485_10640</name>
</gene>
<dbReference type="InterPro" id="IPR051473">
    <property type="entry name" value="P2Ox-like"/>
</dbReference>